<proteinExistence type="predicted"/>
<dbReference type="InterPro" id="IPR013766">
    <property type="entry name" value="Thioredoxin_domain"/>
</dbReference>
<dbReference type="HOGENOM" id="CLU_1567108_0_0_2"/>
<organism evidence="2 3">
    <name type="scientific">Haloquadratum walsbyi J07HQW1</name>
    <dbReference type="NCBI Taxonomy" id="1238424"/>
    <lineage>
        <taxon>Archaea</taxon>
        <taxon>Methanobacteriati</taxon>
        <taxon>Methanobacteriota</taxon>
        <taxon>Stenosarchaea group</taxon>
        <taxon>Halobacteria</taxon>
        <taxon>Halobacteriales</taxon>
        <taxon>Haloferacaceae</taxon>
        <taxon>Haloquadratum</taxon>
    </lineage>
</organism>
<name>U1N570_9EURY</name>
<dbReference type="GO" id="GO:0016209">
    <property type="term" value="F:antioxidant activity"/>
    <property type="evidence" value="ECO:0007669"/>
    <property type="project" value="InterPro"/>
</dbReference>
<evidence type="ECO:0000313" key="2">
    <source>
        <dbReference type="EMBL" id="ERG91558.1"/>
    </source>
</evidence>
<dbReference type="EMBL" id="KE356560">
    <property type="protein sequence ID" value="ERG91558.1"/>
    <property type="molecule type" value="Genomic_DNA"/>
</dbReference>
<dbReference type="STRING" id="1238424.J07HQW1_01592"/>
<dbReference type="InterPro" id="IPR000866">
    <property type="entry name" value="AhpC/TSA"/>
</dbReference>
<evidence type="ECO:0000259" key="1">
    <source>
        <dbReference type="PROSITE" id="PS51352"/>
    </source>
</evidence>
<dbReference type="Pfam" id="PF00578">
    <property type="entry name" value="AhpC-TSA"/>
    <property type="match status" value="1"/>
</dbReference>
<dbReference type="InterPro" id="IPR036249">
    <property type="entry name" value="Thioredoxin-like_sf"/>
</dbReference>
<dbReference type="GO" id="GO:0016491">
    <property type="term" value="F:oxidoreductase activity"/>
    <property type="evidence" value="ECO:0007669"/>
    <property type="project" value="InterPro"/>
</dbReference>
<evidence type="ECO:0000313" key="3">
    <source>
        <dbReference type="Proteomes" id="UP000030649"/>
    </source>
</evidence>
<protein>
    <submittedName>
        <fullName evidence="2">Peroxiredoxin</fullName>
    </submittedName>
</protein>
<reference evidence="2 3" key="1">
    <citation type="journal article" date="2013" name="PLoS ONE">
        <title>Assembly-driven community genomics of a hypersaline microbial ecosystem.</title>
        <authorList>
            <person name="Podell S."/>
            <person name="Ugalde J.A."/>
            <person name="Narasingarao P."/>
            <person name="Banfield J.F."/>
            <person name="Heidelberg K.B."/>
            <person name="Allen E.E."/>
        </authorList>
    </citation>
    <scope>NUCLEOTIDE SEQUENCE [LARGE SCALE GENOMIC DNA]</scope>
    <source>
        <strain evidence="3">J07HQW1</strain>
    </source>
</reference>
<dbReference type="SUPFAM" id="SSF52833">
    <property type="entry name" value="Thioredoxin-like"/>
    <property type="match status" value="1"/>
</dbReference>
<feature type="domain" description="Thioredoxin" evidence="1">
    <location>
        <begin position="1"/>
        <end position="160"/>
    </location>
</feature>
<accession>U1N570</accession>
<sequence>MSTQLTEFSLPNVATGPDPFSVSALSEGIDFVVLFFQRDHYCTNCRKQVQTVAERIDAFHDQNAEVVSIVPEPIERVAEWQSKYDLPYPLLADPAAETGDAYDQPVRFGILGRFSDFFGRMPAVVILDRRSSPTEIAYTYKGSSTFDRPDIETLLTELESLHTAPEADTA</sequence>
<dbReference type="Proteomes" id="UP000030649">
    <property type="component" value="Unassembled WGS sequence"/>
</dbReference>
<dbReference type="PROSITE" id="PS51352">
    <property type="entry name" value="THIOREDOXIN_2"/>
    <property type="match status" value="1"/>
</dbReference>
<gene>
    <name evidence="2" type="ORF">J07HQW1_01592</name>
</gene>
<dbReference type="Gene3D" id="3.40.30.10">
    <property type="entry name" value="Glutaredoxin"/>
    <property type="match status" value="1"/>
</dbReference>
<dbReference type="AlphaFoldDB" id="U1N570"/>